<feature type="domain" description="RNA polymerase sigma-70 region 2" evidence="7">
    <location>
        <begin position="29"/>
        <end position="93"/>
    </location>
</feature>
<sequence>MNVNLNASAKANAAERSLQPTKDALLSTLMNDYGDKIVQLAYMIVKDRGIAEDITQEVFLKAYRSLDQFRHESSLKTWLYRIAINESRKYLRSWSFRQIFSTFVSPKETVPEQVAEGNVESSVFKQLDQVHIAEKVMMLSPLYRKVMVLHYYEDLSIKEVAQVLDISEDAVRTQLHRARKHFRALCEKEGLEWN</sequence>
<dbReference type="SUPFAM" id="SSF88946">
    <property type="entry name" value="Sigma2 domain of RNA polymerase sigma factors"/>
    <property type="match status" value="1"/>
</dbReference>
<dbReference type="InterPro" id="IPR039425">
    <property type="entry name" value="RNA_pol_sigma-70-like"/>
</dbReference>
<dbReference type="InterPro" id="IPR014284">
    <property type="entry name" value="RNA_pol_sigma-70_dom"/>
</dbReference>
<dbReference type="InterPro" id="IPR000838">
    <property type="entry name" value="RNA_pol_sigma70_ECF_CS"/>
</dbReference>
<dbReference type="InterPro" id="IPR013324">
    <property type="entry name" value="RNA_pol_sigma_r3/r4-like"/>
</dbReference>
<dbReference type="Gene3D" id="1.10.1740.10">
    <property type="match status" value="1"/>
</dbReference>
<keyword evidence="10" id="KW-1185">Reference proteome</keyword>
<comment type="caution">
    <text evidence="9">The sequence shown here is derived from an EMBL/GenBank/DDBJ whole genome shotgun (WGS) entry which is preliminary data.</text>
</comment>
<evidence type="ECO:0000256" key="3">
    <source>
        <dbReference type="ARBA" id="ARBA00023082"/>
    </source>
</evidence>
<accession>A0A4Y3PD27</accession>
<keyword evidence="3 6" id="KW-0731">Sigma factor</keyword>
<dbReference type="Proteomes" id="UP000316882">
    <property type="component" value="Unassembled WGS sequence"/>
</dbReference>
<dbReference type="Pfam" id="PF04542">
    <property type="entry name" value="Sigma70_r2"/>
    <property type="match status" value="1"/>
</dbReference>
<dbReference type="PANTHER" id="PTHR43133">
    <property type="entry name" value="RNA POLYMERASE ECF-TYPE SIGMA FACTO"/>
    <property type="match status" value="1"/>
</dbReference>
<dbReference type="InterPro" id="IPR013249">
    <property type="entry name" value="RNA_pol_sigma70_r4_t2"/>
</dbReference>
<dbReference type="PROSITE" id="PS01063">
    <property type="entry name" value="SIGMA70_ECF"/>
    <property type="match status" value="1"/>
</dbReference>
<proteinExistence type="inferred from homology"/>
<feature type="domain" description="RNA polymerase sigma factor 70 region 4 type 2" evidence="8">
    <location>
        <begin position="134"/>
        <end position="181"/>
    </location>
</feature>
<evidence type="ECO:0000256" key="5">
    <source>
        <dbReference type="ARBA" id="ARBA00023163"/>
    </source>
</evidence>
<evidence type="ECO:0000259" key="8">
    <source>
        <dbReference type="Pfam" id="PF08281"/>
    </source>
</evidence>
<gene>
    <name evidence="9" type="ORF">BPA01_10630</name>
</gene>
<evidence type="ECO:0000313" key="9">
    <source>
        <dbReference type="EMBL" id="GEB31483.1"/>
    </source>
</evidence>
<dbReference type="GO" id="GO:0016987">
    <property type="term" value="F:sigma factor activity"/>
    <property type="evidence" value="ECO:0007669"/>
    <property type="project" value="UniProtKB-KW"/>
</dbReference>
<dbReference type="CDD" id="cd06171">
    <property type="entry name" value="Sigma70_r4"/>
    <property type="match status" value="1"/>
</dbReference>
<dbReference type="InterPro" id="IPR007627">
    <property type="entry name" value="RNA_pol_sigma70_r2"/>
</dbReference>
<dbReference type="EMBL" id="BJMH01000004">
    <property type="protein sequence ID" value="GEB31483.1"/>
    <property type="molecule type" value="Genomic_DNA"/>
</dbReference>
<keyword evidence="4 6" id="KW-0238">DNA-binding</keyword>
<protein>
    <recommendedName>
        <fullName evidence="6">RNA polymerase sigma factor</fullName>
    </recommendedName>
</protein>
<dbReference type="STRING" id="54914.AV540_09650"/>
<dbReference type="NCBIfam" id="TIGR02937">
    <property type="entry name" value="sigma70-ECF"/>
    <property type="match status" value="1"/>
</dbReference>
<evidence type="ECO:0000256" key="1">
    <source>
        <dbReference type="ARBA" id="ARBA00010641"/>
    </source>
</evidence>
<name>A0A4Y3PD27_BREPA</name>
<dbReference type="PANTHER" id="PTHR43133:SF60">
    <property type="entry name" value="RNA POLYMERASE SIGMA FACTOR SIGV"/>
    <property type="match status" value="1"/>
</dbReference>
<dbReference type="GO" id="GO:0006950">
    <property type="term" value="P:response to stress"/>
    <property type="evidence" value="ECO:0007669"/>
    <property type="project" value="UniProtKB-ARBA"/>
</dbReference>
<keyword evidence="2 6" id="KW-0805">Transcription regulation</keyword>
<reference evidence="9 10" key="1">
    <citation type="submission" date="2019-06" db="EMBL/GenBank/DDBJ databases">
        <title>Whole genome shotgun sequence of Brevibacillus parabrevis NBRC 12334.</title>
        <authorList>
            <person name="Hosoyama A."/>
            <person name="Uohara A."/>
            <person name="Ohji S."/>
            <person name="Ichikawa N."/>
        </authorList>
    </citation>
    <scope>NUCLEOTIDE SEQUENCE [LARGE SCALE GENOMIC DNA]</scope>
    <source>
        <strain evidence="9 10">NBRC 12334</strain>
    </source>
</reference>
<evidence type="ECO:0000259" key="7">
    <source>
        <dbReference type="Pfam" id="PF04542"/>
    </source>
</evidence>
<dbReference type="GO" id="GO:0003677">
    <property type="term" value="F:DNA binding"/>
    <property type="evidence" value="ECO:0007669"/>
    <property type="project" value="UniProtKB-KW"/>
</dbReference>
<dbReference type="InterPro" id="IPR036388">
    <property type="entry name" value="WH-like_DNA-bd_sf"/>
</dbReference>
<evidence type="ECO:0000256" key="4">
    <source>
        <dbReference type="ARBA" id="ARBA00023125"/>
    </source>
</evidence>
<dbReference type="Pfam" id="PF08281">
    <property type="entry name" value="Sigma70_r4_2"/>
    <property type="match status" value="1"/>
</dbReference>
<dbReference type="SUPFAM" id="SSF88659">
    <property type="entry name" value="Sigma3 and sigma4 domains of RNA polymerase sigma factors"/>
    <property type="match status" value="1"/>
</dbReference>
<keyword evidence="5 6" id="KW-0804">Transcription</keyword>
<comment type="similarity">
    <text evidence="1 6">Belongs to the sigma-70 factor family. ECF subfamily.</text>
</comment>
<dbReference type="AlphaFoldDB" id="A0A4Y3PD27"/>
<evidence type="ECO:0000313" key="10">
    <source>
        <dbReference type="Proteomes" id="UP000316882"/>
    </source>
</evidence>
<evidence type="ECO:0000256" key="2">
    <source>
        <dbReference type="ARBA" id="ARBA00023015"/>
    </source>
</evidence>
<dbReference type="InterPro" id="IPR013325">
    <property type="entry name" value="RNA_pol_sigma_r2"/>
</dbReference>
<dbReference type="Gene3D" id="1.10.10.10">
    <property type="entry name" value="Winged helix-like DNA-binding domain superfamily/Winged helix DNA-binding domain"/>
    <property type="match status" value="1"/>
</dbReference>
<evidence type="ECO:0000256" key="6">
    <source>
        <dbReference type="RuleBase" id="RU000716"/>
    </source>
</evidence>
<dbReference type="GO" id="GO:0006352">
    <property type="term" value="P:DNA-templated transcription initiation"/>
    <property type="evidence" value="ECO:0007669"/>
    <property type="project" value="InterPro"/>
</dbReference>
<organism evidence="9 10">
    <name type="scientific">Brevibacillus parabrevis</name>
    <dbReference type="NCBI Taxonomy" id="54914"/>
    <lineage>
        <taxon>Bacteria</taxon>
        <taxon>Bacillati</taxon>
        <taxon>Bacillota</taxon>
        <taxon>Bacilli</taxon>
        <taxon>Bacillales</taxon>
        <taxon>Paenibacillaceae</taxon>
        <taxon>Brevibacillus</taxon>
    </lineage>
</organism>